<dbReference type="PROSITE" id="PS50005">
    <property type="entry name" value="TPR"/>
    <property type="match status" value="1"/>
</dbReference>
<sequence>MENRRISDDINLFHQAINNPLSLSESDLLSLIAKFPYAQSLRFAYERHLYLLNREVHNISSTLLYAANPNWLYEYLHKAVPVELPIEVESDDYIAFEDTIDDVQEDSTADLDNGREELNALIQSGVAHDFFRLEKTDDILEEIKDDISNEPMLSVESTFVIGPVDEEVREEERISVYDDELMPYSFLWWLHKTRLEHADTYQPFLKAPNYHAHSAEQHVTRFKQTIDAQVLDQQIKENIFHLQSPEVKLSEEFKNTVPFQVEKKNTDHLIERFIKEDPQIKPPPADKINLENKARKSSEDQYSLVTETLARIYIEQGLYPKAIEVYKKLVLKYPEKNAYFASEILNLEKKLT</sequence>
<evidence type="ECO:0000313" key="3">
    <source>
        <dbReference type="Proteomes" id="UP001409291"/>
    </source>
</evidence>
<dbReference type="RefSeq" id="WP_132771585.1">
    <property type="nucleotide sequence ID" value="NZ_JAOQNK010000001.1"/>
</dbReference>
<evidence type="ECO:0000256" key="1">
    <source>
        <dbReference type="PROSITE-ProRule" id="PRU00339"/>
    </source>
</evidence>
<gene>
    <name evidence="2" type="ORF">ABE541_08800</name>
</gene>
<evidence type="ECO:0000313" key="2">
    <source>
        <dbReference type="EMBL" id="MEN5377355.1"/>
    </source>
</evidence>
<reference evidence="2 3" key="1">
    <citation type="submission" date="2024-04" db="EMBL/GenBank/DDBJ databases">
        <title>WGS of bacteria from Torrens River.</title>
        <authorList>
            <person name="Wyrsch E.R."/>
            <person name="Drigo B."/>
        </authorList>
    </citation>
    <scope>NUCLEOTIDE SEQUENCE [LARGE SCALE GENOMIC DNA]</scope>
    <source>
        <strain evidence="2 3">TWI391</strain>
    </source>
</reference>
<keyword evidence="3" id="KW-1185">Reference proteome</keyword>
<name>A0ABV0BRD8_9SPHI</name>
<dbReference type="InterPro" id="IPR019734">
    <property type="entry name" value="TPR_rpt"/>
</dbReference>
<dbReference type="EMBL" id="JBDJNQ010000003">
    <property type="protein sequence ID" value="MEN5377355.1"/>
    <property type="molecule type" value="Genomic_DNA"/>
</dbReference>
<dbReference type="Proteomes" id="UP001409291">
    <property type="component" value="Unassembled WGS sequence"/>
</dbReference>
<proteinExistence type="predicted"/>
<accession>A0ABV0BRD8</accession>
<organism evidence="2 3">
    <name type="scientific">Sphingobacterium kitahiroshimense</name>
    <dbReference type="NCBI Taxonomy" id="470446"/>
    <lineage>
        <taxon>Bacteria</taxon>
        <taxon>Pseudomonadati</taxon>
        <taxon>Bacteroidota</taxon>
        <taxon>Sphingobacteriia</taxon>
        <taxon>Sphingobacteriales</taxon>
        <taxon>Sphingobacteriaceae</taxon>
        <taxon>Sphingobacterium</taxon>
    </lineage>
</organism>
<feature type="repeat" description="TPR" evidence="1">
    <location>
        <begin position="303"/>
        <end position="336"/>
    </location>
</feature>
<keyword evidence="1" id="KW-0802">TPR repeat</keyword>
<protein>
    <submittedName>
        <fullName evidence="2">Tetratricopeptide repeat protein</fullName>
    </submittedName>
</protein>
<comment type="caution">
    <text evidence="2">The sequence shown here is derived from an EMBL/GenBank/DDBJ whole genome shotgun (WGS) entry which is preliminary data.</text>
</comment>